<dbReference type="OrthoDB" id="2370221at2759"/>
<dbReference type="Proteomes" id="UP000054097">
    <property type="component" value="Unassembled WGS sequence"/>
</dbReference>
<keyword evidence="2" id="KW-1185">Reference proteome</keyword>
<dbReference type="STRING" id="933852.A0A0C3AG65"/>
<dbReference type="AlphaFoldDB" id="A0A0C3AG65"/>
<dbReference type="SUPFAM" id="SSF54695">
    <property type="entry name" value="POZ domain"/>
    <property type="match status" value="1"/>
</dbReference>
<proteinExistence type="predicted"/>
<name>A0A0C3AG65_SERVB</name>
<dbReference type="InterPro" id="IPR011333">
    <property type="entry name" value="SKP1/BTB/POZ_sf"/>
</dbReference>
<gene>
    <name evidence="1" type="ORF">M408DRAFT_77306</name>
</gene>
<organism evidence="1 2">
    <name type="scientific">Serendipita vermifera MAFF 305830</name>
    <dbReference type="NCBI Taxonomy" id="933852"/>
    <lineage>
        <taxon>Eukaryota</taxon>
        <taxon>Fungi</taxon>
        <taxon>Dikarya</taxon>
        <taxon>Basidiomycota</taxon>
        <taxon>Agaricomycotina</taxon>
        <taxon>Agaricomycetes</taxon>
        <taxon>Sebacinales</taxon>
        <taxon>Serendipitaceae</taxon>
        <taxon>Serendipita</taxon>
    </lineage>
</organism>
<sequence length="148" mass="17220">MFKELYVIVVSGERLLFTKDQLQSDPGNYFATYFFGEFAEGTQGAKELAVEKDVQLFKLIQAHLRGYKILPLADTAVPWYMTKEGALDNLLSEAQYYCLQKLVDKIRAEMSEAPKSVVTIKPIKRYKFWVGWYVCRHLFGHKLKNRLE</sequence>
<dbReference type="HOGENOM" id="CLU_138721_1_0_1"/>
<evidence type="ECO:0000313" key="1">
    <source>
        <dbReference type="EMBL" id="KIM23615.1"/>
    </source>
</evidence>
<dbReference type="Gene3D" id="3.30.710.10">
    <property type="entry name" value="Potassium Channel Kv1.1, Chain A"/>
    <property type="match status" value="1"/>
</dbReference>
<reference evidence="1 2" key="1">
    <citation type="submission" date="2014-04" db="EMBL/GenBank/DDBJ databases">
        <authorList>
            <consortium name="DOE Joint Genome Institute"/>
            <person name="Kuo A."/>
            <person name="Zuccaro A."/>
            <person name="Kohler A."/>
            <person name="Nagy L.G."/>
            <person name="Floudas D."/>
            <person name="Copeland A."/>
            <person name="Barry K.W."/>
            <person name="Cichocki N."/>
            <person name="Veneault-Fourrey C."/>
            <person name="LaButti K."/>
            <person name="Lindquist E.A."/>
            <person name="Lipzen A."/>
            <person name="Lundell T."/>
            <person name="Morin E."/>
            <person name="Murat C."/>
            <person name="Sun H."/>
            <person name="Tunlid A."/>
            <person name="Henrissat B."/>
            <person name="Grigoriev I.V."/>
            <person name="Hibbett D.S."/>
            <person name="Martin F."/>
            <person name="Nordberg H.P."/>
            <person name="Cantor M.N."/>
            <person name="Hua S.X."/>
        </authorList>
    </citation>
    <scope>NUCLEOTIDE SEQUENCE [LARGE SCALE GENOMIC DNA]</scope>
    <source>
        <strain evidence="1 2">MAFF 305830</strain>
    </source>
</reference>
<accession>A0A0C3AG65</accession>
<evidence type="ECO:0008006" key="3">
    <source>
        <dbReference type="Google" id="ProtNLM"/>
    </source>
</evidence>
<reference evidence="2" key="2">
    <citation type="submission" date="2015-01" db="EMBL/GenBank/DDBJ databases">
        <title>Evolutionary Origins and Diversification of the Mycorrhizal Mutualists.</title>
        <authorList>
            <consortium name="DOE Joint Genome Institute"/>
            <consortium name="Mycorrhizal Genomics Consortium"/>
            <person name="Kohler A."/>
            <person name="Kuo A."/>
            <person name="Nagy L.G."/>
            <person name="Floudas D."/>
            <person name="Copeland A."/>
            <person name="Barry K.W."/>
            <person name="Cichocki N."/>
            <person name="Veneault-Fourrey C."/>
            <person name="LaButti K."/>
            <person name="Lindquist E.A."/>
            <person name="Lipzen A."/>
            <person name="Lundell T."/>
            <person name="Morin E."/>
            <person name="Murat C."/>
            <person name="Riley R."/>
            <person name="Ohm R."/>
            <person name="Sun H."/>
            <person name="Tunlid A."/>
            <person name="Henrissat B."/>
            <person name="Grigoriev I.V."/>
            <person name="Hibbett D.S."/>
            <person name="Martin F."/>
        </authorList>
    </citation>
    <scope>NUCLEOTIDE SEQUENCE [LARGE SCALE GENOMIC DNA]</scope>
    <source>
        <strain evidence="2">MAFF 305830</strain>
    </source>
</reference>
<evidence type="ECO:0000313" key="2">
    <source>
        <dbReference type="Proteomes" id="UP000054097"/>
    </source>
</evidence>
<protein>
    <recommendedName>
        <fullName evidence="3">BTB domain-containing protein</fullName>
    </recommendedName>
</protein>
<dbReference type="EMBL" id="KN824334">
    <property type="protein sequence ID" value="KIM23615.1"/>
    <property type="molecule type" value="Genomic_DNA"/>
</dbReference>